<organism evidence="1 2">
    <name type="scientific">Streptomyces coelicoflavus</name>
    <dbReference type="NCBI Taxonomy" id="285562"/>
    <lineage>
        <taxon>Bacteria</taxon>
        <taxon>Bacillati</taxon>
        <taxon>Actinomycetota</taxon>
        <taxon>Actinomycetes</taxon>
        <taxon>Kitasatosporales</taxon>
        <taxon>Streptomycetaceae</taxon>
        <taxon>Streptomyces</taxon>
    </lineage>
</organism>
<proteinExistence type="predicted"/>
<dbReference type="GO" id="GO:0008168">
    <property type="term" value="F:methyltransferase activity"/>
    <property type="evidence" value="ECO:0007669"/>
    <property type="project" value="UniProtKB-KW"/>
</dbReference>
<sequence length="47" mass="4768">MSTVRTAQTGAAHRLAALVEDALGGPLPVRLRAWDGSETGPADGPVV</sequence>
<feature type="non-terminal residue" evidence="1">
    <location>
        <position position="47"/>
    </location>
</feature>
<name>A0A7K3PMR0_9ACTN</name>
<keyword evidence="1" id="KW-0808">Transferase</keyword>
<dbReference type="EMBL" id="JAAGMA010000563">
    <property type="protein sequence ID" value="NEB11248.1"/>
    <property type="molecule type" value="Genomic_DNA"/>
</dbReference>
<reference evidence="1 2" key="1">
    <citation type="submission" date="2020-01" db="EMBL/GenBank/DDBJ databases">
        <title>Insect and environment-associated Actinomycetes.</title>
        <authorList>
            <person name="Currrie C."/>
            <person name="Chevrette M."/>
            <person name="Carlson C."/>
            <person name="Stubbendieck R."/>
            <person name="Wendt-Pienkowski E."/>
        </authorList>
    </citation>
    <scope>NUCLEOTIDE SEQUENCE [LARGE SCALE GENOMIC DNA]</scope>
    <source>
        <strain evidence="1 2">SID14163</strain>
    </source>
</reference>
<protein>
    <submittedName>
        <fullName evidence="1">SAM-dependent methyltransferase</fullName>
    </submittedName>
</protein>
<dbReference type="GO" id="GO:0032259">
    <property type="term" value="P:methylation"/>
    <property type="evidence" value="ECO:0007669"/>
    <property type="project" value="UniProtKB-KW"/>
</dbReference>
<keyword evidence="1" id="KW-0489">Methyltransferase</keyword>
<gene>
    <name evidence="1" type="ORF">G3I32_20810</name>
</gene>
<evidence type="ECO:0000313" key="2">
    <source>
        <dbReference type="Proteomes" id="UP000470446"/>
    </source>
</evidence>
<accession>A0A7K3PMR0</accession>
<dbReference type="AlphaFoldDB" id="A0A7K3PMR0"/>
<comment type="caution">
    <text evidence="1">The sequence shown here is derived from an EMBL/GenBank/DDBJ whole genome shotgun (WGS) entry which is preliminary data.</text>
</comment>
<evidence type="ECO:0000313" key="1">
    <source>
        <dbReference type="EMBL" id="NEB11248.1"/>
    </source>
</evidence>
<dbReference type="Proteomes" id="UP000470446">
    <property type="component" value="Unassembled WGS sequence"/>
</dbReference>